<sequence length="130" mass="14744">MLNQIMASRDTELVVAMHGAGLGNVLFSSESTLIELHPYAHSKETYSSLAYYAGIDYFAWYNQDANSTIDNDTSNHYKPSVDSKGAKVGNAHLYWKHKDQTIQLSDFETTTWNRFEAHRIHQHGCLCTNT</sequence>
<name>A0A0L0FWG9_9EUKA</name>
<accession>A0A0L0FWG9</accession>
<proteinExistence type="predicted"/>
<dbReference type="OrthoDB" id="529273at2759"/>
<dbReference type="GeneID" id="25907167"/>
<reference evidence="1 2" key="1">
    <citation type="submission" date="2011-02" db="EMBL/GenBank/DDBJ databases">
        <title>The Genome Sequence of Sphaeroforma arctica JP610.</title>
        <authorList>
            <consortium name="The Broad Institute Genome Sequencing Platform"/>
            <person name="Russ C."/>
            <person name="Cuomo C."/>
            <person name="Young S.K."/>
            <person name="Zeng Q."/>
            <person name="Gargeya S."/>
            <person name="Alvarado L."/>
            <person name="Berlin A."/>
            <person name="Chapman S.B."/>
            <person name="Chen Z."/>
            <person name="Freedman E."/>
            <person name="Gellesch M."/>
            <person name="Goldberg J."/>
            <person name="Griggs A."/>
            <person name="Gujja S."/>
            <person name="Heilman E."/>
            <person name="Heiman D."/>
            <person name="Howarth C."/>
            <person name="Mehta T."/>
            <person name="Neiman D."/>
            <person name="Pearson M."/>
            <person name="Roberts A."/>
            <person name="Saif S."/>
            <person name="Shea T."/>
            <person name="Shenoy N."/>
            <person name="Sisk P."/>
            <person name="Stolte C."/>
            <person name="Sykes S."/>
            <person name="White J."/>
            <person name="Yandava C."/>
            <person name="Burger G."/>
            <person name="Gray M.W."/>
            <person name="Holland P.W.H."/>
            <person name="King N."/>
            <person name="Lang F.B.F."/>
            <person name="Roger A.J."/>
            <person name="Ruiz-Trillo I."/>
            <person name="Haas B."/>
            <person name="Nusbaum C."/>
            <person name="Birren B."/>
        </authorList>
    </citation>
    <scope>NUCLEOTIDE SEQUENCE [LARGE SCALE GENOMIC DNA]</scope>
    <source>
        <strain evidence="1 2">JP610</strain>
    </source>
</reference>
<evidence type="ECO:0000313" key="1">
    <source>
        <dbReference type="EMBL" id="KNC80989.1"/>
    </source>
</evidence>
<gene>
    <name evidence="1" type="ORF">SARC_06663</name>
</gene>
<keyword evidence="2" id="KW-1185">Reference proteome</keyword>
<dbReference type="Proteomes" id="UP000054560">
    <property type="component" value="Unassembled WGS sequence"/>
</dbReference>
<dbReference type="EMBL" id="KQ242081">
    <property type="protein sequence ID" value="KNC80989.1"/>
    <property type="molecule type" value="Genomic_DNA"/>
</dbReference>
<dbReference type="RefSeq" id="XP_014154891.1">
    <property type="nucleotide sequence ID" value="XM_014299416.1"/>
</dbReference>
<evidence type="ECO:0000313" key="2">
    <source>
        <dbReference type="Proteomes" id="UP000054560"/>
    </source>
</evidence>
<dbReference type="AlphaFoldDB" id="A0A0L0FWG9"/>
<protein>
    <submittedName>
        <fullName evidence="1">Uncharacterized protein</fullName>
    </submittedName>
</protein>
<organism evidence="1 2">
    <name type="scientific">Sphaeroforma arctica JP610</name>
    <dbReference type="NCBI Taxonomy" id="667725"/>
    <lineage>
        <taxon>Eukaryota</taxon>
        <taxon>Ichthyosporea</taxon>
        <taxon>Ichthyophonida</taxon>
        <taxon>Sphaeroforma</taxon>
    </lineage>
</organism>